<name>A0A9Y1BPV5_9ARCH</name>
<keyword evidence="3 11" id="KW-0285">Flavoprotein</keyword>
<protein>
    <recommendedName>
        <fullName evidence="11">Isopentenyl-diphosphate delta-isomerase</fullName>
        <shortName evidence="11">IPP isomerase</shortName>
        <ecNumber evidence="11">5.3.3.2</ecNumber>
    </recommendedName>
    <alternativeName>
        <fullName evidence="11">Isopentenyl diphosphate:dimethylallyl diphosphate isomerase</fullName>
    </alternativeName>
    <alternativeName>
        <fullName evidence="11">Isopentenyl pyrophosphate isomerase</fullName>
    </alternativeName>
    <alternativeName>
        <fullName evidence="11">Type 2 isopentenyl diphosphate isomerase</fullName>
        <shortName evidence="11">IDI-2</shortName>
    </alternativeName>
</protein>
<dbReference type="PANTHER" id="PTHR43665:SF1">
    <property type="entry name" value="ISOPENTENYL-DIPHOSPHATE DELTA-ISOMERASE"/>
    <property type="match status" value="1"/>
</dbReference>
<sequence length="354" mass="39233">MKRMHNKTSPRKDEHLKICNELDVNYDLISPGFEKISITEELSNFSDVTPDIVNLETSLFGKKIDFPLIISGITGGSEEGKKINKSIAKVCDKFNIAMGVGSQRAAIEEPQLASTYQVREYAPNIPLIGNLGVAQLLDKTNGEKVKLAVEMIDADALALHINPLQEYVQYEGDKQLSNIISPLESIIQESNYPIIIKGVGFGFSLNDMKIIGKLGAKYVDIAGAGGTNWTKIELYRHKKEFSFSNEFVNLGISTVESLKNAVFVQQSFPYKIIASGGIWSGINAVKALLLGADYVGFALPIVKAYYNKGEEGIESFLSVFLIEMKIVLAMMGIKNIKQLNERKKKSCFHNKKRL</sequence>
<dbReference type="Pfam" id="PF01070">
    <property type="entry name" value="FMN_dh"/>
    <property type="match status" value="1"/>
</dbReference>
<dbReference type="GO" id="GO:0004452">
    <property type="term" value="F:isopentenyl-diphosphate delta-isomerase activity"/>
    <property type="evidence" value="ECO:0007669"/>
    <property type="project" value="UniProtKB-UniRule"/>
</dbReference>
<feature type="binding site" evidence="11">
    <location>
        <position position="71"/>
    </location>
    <ligand>
        <name>FMN</name>
        <dbReference type="ChEBI" id="CHEBI:58210"/>
    </ligand>
</feature>
<comment type="function">
    <text evidence="11">Involved in the biosynthesis of isoprenoids. Catalyzes the 1,3-allylic rearrangement of the homoallylic substrate isopentenyl (IPP) to its allylic isomer, dimethylallyl diphosphate (DMAPP).</text>
</comment>
<feature type="binding site" evidence="11">
    <location>
        <position position="227"/>
    </location>
    <ligand>
        <name>FMN</name>
        <dbReference type="ChEBI" id="CHEBI:58210"/>
    </ligand>
</feature>
<evidence type="ECO:0000256" key="10">
    <source>
        <dbReference type="ARBA" id="ARBA00025810"/>
    </source>
</evidence>
<dbReference type="InterPro" id="IPR011179">
    <property type="entry name" value="IPdP_isomerase"/>
</dbReference>
<evidence type="ECO:0000259" key="12">
    <source>
        <dbReference type="Pfam" id="PF01070"/>
    </source>
</evidence>
<dbReference type="HAMAP" id="MF_00354">
    <property type="entry name" value="Idi_2"/>
    <property type="match status" value="1"/>
</dbReference>
<dbReference type="GO" id="GO:0008299">
    <property type="term" value="P:isoprenoid biosynthetic process"/>
    <property type="evidence" value="ECO:0007669"/>
    <property type="project" value="UniProtKB-UniRule"/>
</dbReference>
<evidence type="ECO:0000256" key="9">
    <source>
        <dbReference type="ARBA" id="ARBA00023235"/>
    </source>
</evidence>
<accession>A0A9Y1BPV5</accession>
<comment type="cofactor">
    <cofactor evidence="11">
        <name>Mg(2+)</name>
        <dbReference type="ChEBI" id="CHEBI:18420"/>
    </cofactor>
</comment>
<dbReference type="CDD" id="cd02811">
    <property type="entry name" value="IDI-2_FMN"/>
    <property type="match status" value="1"/>
</dbReference>
<dbReference type="GO" id="GO:0010181">
    <property type="term" value="F:FMN binding"/>
    <property type="evidence" value="ECO:0007669"/>
    <property type="project" value="UniProtKB-UniRule"/>
</dbReference>
<dbReference type="PANTHER" id="PTHR43665">
    <property type="entry name" value="ISOPENTENYL-DIPHOSPHATE DELTA-ISOMERASE"/>
    <property type="match status" value="1"/>
</dbReference>
<comment type="catalytic activity">
    <reaction evidence="11">
        <text>isopentenyl diphosphate = dimethylallyl diphosphate</text>
        <dbReference type="Rhea" id="RHEA:23284"/>
        <dbReference type="ChEBI" id="CHEBI:57623"/>
        <dbReference type="ChEBI" id="CHEBI:128769"/>
        <dbReference type="EC" id="5.3.3.2"/>
    </reaction>
</comment>
<feature type="binding site" evidence="11">
    <location>
        <begin position="72"/>
        <end position="74"/>
    </location>
    <ligand>
        <name>FMN</name>
        <dbReference type="ChEBI" id="CHEBI:58210"/>
    </ligand>
</feature>
<evidence type="ECO:0000256" key="1">
    <source>
        <dbReference type="ARBA" id="ARBA00001917"/>
    </source>
</evidence>
<keyword evidence="6 11" id="KW-0460">Magnesium</keyword>
<dbReference type="GO" id="GO:0005737">
    <property type="term" value="C:cytoplasm"/>
    <property type="evidence" value="ECO:0007669"/>
    <property type="project" value="UniProtKB-SubCell"/>
</dbReference>
<feature type="binding site" evidence="11">
    <location>
        <position position="130"/>
    </location>
    <ligand>
        <name>FMN</name>
        <dbReference type="ChEBI" id="CHEBI:58210"/>
    </ligand>
</feature>
<evidence type="ECO:0000256" key="5">
    <source>
        <dbReference type="ARBA" id="ARBA00022723"/>
    </source>
</evidence>
<keyword evidence="7 11" id="KW-0521">NADP</keyword>
<evidence type="ECO:0000313" key="13">
    <source>
        <dbReference type="EMBL" id="UJG43051.1"/>
    </source>
</evidence>
<feature type="binding site" evidence="11">
    <location>
        <position position="197"/>
    </location>
    <ligand>
        <name>FMN</name>
        <dbReference type="ChEBI" id="CHEBI:58210"/>
    </ligand>
</feature>
<keyword evidence="2 11" id="KW-0963">Cytoplasm</keyword>
<comment type="subunit">
    <text evidence="10 11">Homooctamer. Dimer of tetramers.</text>
</comment>
<feature type="binding site" evidence="11">
    <location>
        <position position="102"/>
    </location>
    <ligand>
        <name>FMN</name>
        <dbReference type="ChEBI" id="CHEBI:58210"/>
    </ligand>
</feature>
<keyword evidence="9 11" id="KW-0413">Isomerase</keyword>
<evidence type="ECO:0000256" key="8">
    <source>
        <dbReference type="ARBA" id="ARBA00023229"/>
    </source>
</evidence>
<dbReference type="AlphaFoldDB" id="A0A9Y1BPV5"/>
<feature type="binding site" evidence="11">
    <location>
        <begin position="102"/>
        <end position="104"/>
    </location>
    <ligand>
        <name>substrate</name>
    </ligand>
</feature>
<dbReference type="Proteomes" id="UP001200513">
    <property type="component" value="Chromosome"/>
</dbReference>
<gene>
    <name evidence="11 13" type="primary">fni</name>
    <name evidence="13" type="ORF">K9W46_11835</name>
</gene>
<dbReference type="GO" id="GO:0070402">
    <property type="term" value="F:NADPH binding"/>
    <property type="evidence" value="ECO:0007669"/>
    <property type="project" value="UniProtKB-UniRule"/>
</dbReference>
<evidence type="ECO:0000256" key="6">
    <source>
        <dbReference type="ARBA" id="ARBA00022842"/>
    </source>
</evidence>
<dbReference type="InterPro" id="IPR013785">
    <property type="entry name" value="Aldolase_TIM"/>
</dbReference>
<evidence type="ECO:0000256" key="4">
    <source>
        <dbReference type="ARBA" id="ARBA00022643"/>
    </source>
</evidence>
<organism evidence="13">
    <name type="scientific">Candidatus Heimdallarchaeum endolithica</name>
    <dbReference type="NCBI Taxonomy" id="2876572"/>
    <lineage>
        <taxon>Archaea</taxon>
        <taxon>Promethearchaeati</taxon>
        <taxon>Candidatus Heimdallarchaeota</taxon>
        <taxon>Candidatus Heimdallarchaeia (ex Rinke et al. 2021) (nom. nud.)</taxon>
        <taxon>Candidatus Heimdallarchaeales</taxon>
        <taxon>Candidatus Heimdallarchaeaceae</taxon>
        <taxon>Candidatus Heimdallarchaeum</taxon>
    </lineage>
</organism>
<dbReference type="NCBIfam" id="TIGR02151">
    <property type="entry name" value="IPP_isom_2"/>
    <property type="match status" value="1"/>
</dbReference>
<dbReference type="InterPro" id="IPR000262">
    <property type="entry name" value="FMN-dep_DH"/>
</dbReference>
<dbReference type="EMBL" id="CP084167">
    <property type="protein sequence ID" value="UJG43051.1"/>
    <property type="molecule type" value="Genomic_DNA"/>
</dbReference>
<dbReference type="SUPFAM" id="SSF51395">
    <property type="entry name" value="FMN-linked oxidoreductases"/>
    <property type="match status" value="1"/>
</dbReference>
<feature type="binding site" evidence="11">
    <location>
        <begin position="298"/>
        <end position="299"/>
    </location>
    <ligand>
        <name>FMN</name>
        <dbReference type="ChEBI" id="CHEBI:58210"/>
    </ligand>
</feature>
<dbReference type="GO" id="GO:0000287">
    <property type="term" value="F:magnesium ion binding"/>
    <property type="evidence" value="ECO:0007669"/>
    <property type="project" value="UniProtKB-UniRule"/>
</dbReference>
<dbReference type="EC" id="5.3.3.2" evidence="11"/>
<keyword evidence="4 11" id="KW-0288">FMN</keyword>
<feature type="binding site" evidence="11">
    <location>
        <position position="166"/>
    </location>
    <ligand>
        <name>Mg(2+)</name>
        <dbReference type="ChEBI" id="CHEBI:18420"/>
    </ligand>
</feature>
<evidence type="ECO:0000256" key="7">
    <source>
        <dbReference type="ARBA" id="ARBA00022857"/>
    </source>
</evidence>
<feature type="binding site" evidence="11">
    <location>
        <begin position="11"/>
        <end position="12"/>
    </location>
    <ligand>
        <name>substrate</name>
    </ligand>
</feature>
<comment type="subcellular location">
    <subcellularLocation>
        <location evidence="11">Cytoplasm</location>
    </subcellularLocation>
</comment>
<comment type="similarity">
    <text evidence="11">Belongs to the IPP isomerase type 2 family.</text>
</comment>
<comment type="caution">
    <text evidence="11">Lacks conserved residue(s) required for the propagation of feature annotation.</text>
</comment>
<dbReference type="Gene3D" id="3.20.20.70">
    <property type="entry name" value="Aldolase class I"/>
    <property type="match status" value="1"/>
</dbReference>
<dbReference type="PIRSF" id="PIRSF003314">
    <property type="entry name" value="IPP_isomerase"/>
    <property type="match status" value="1"/>
</dbReference>
<feature type="domain" description="FMN-dependent dehydrogenase" evidence="12">
    <location>
        <begin position="166"/>
        <end position="342"/>
    </location>
</feature>
<evidence type="ECO:0000256" key="3">
    <source>
        <dbReference type="ARBA" id="ARBA00022630"/>
    </source>
</evidence>
<evidence type="ECO:0000256" key="2">
    <source>
        <dbReference type="ARBA" id="ARBA00022490"/>
    </source>
</evidence>
<keyword evidence="8 11" id="KW-0414">Isoprene biosynthesis</keyword>
<keyword evidence="5 11" id="KW-0479">Metal-binding</keyword>
<comment type="cofactor">
    <cofactor evidence="11">
        <name>NADPH</name>
        <dbReference type="ChEBI" id="CHEBI:57783"/>
    </cofactor>
</comment>
<dbReference type="GO" id="GO:0016491">
    <property type="term" value="F:oxidoreductase activity"/>
    <property type="evidence" value="ECO:0007669"/>
    <property type="project" value="InterPro"/>
</dbReference>
<feature type="binding site" evidence="11">
    <location>
        <position position="165"/>
    </location>
    <ligand>
        <name>substrate</name>
    </ligand>
</feature>
<reference evidence="13" key="1">
    <citation type="journal article" date="2022" name="Nat. Microbiol.">
        <title>Unique mobile elements and scalable gene flow at the prokaryote-eukaryote boundary revealed by circularized Asgard archaea genomes.</title>
        <authorList>
            <person name="Wu F."/>
            <person name="Speth D.R."/>
            <person name="Philosof A."/>
            <person name="Cremiere A."/>
            <person name="Narayanan A."/>
            <person name="Barco R.A."/>
            <person name="Connon S.A."/>
            <person name="Amend J.P."/>
            <person name="Antoshechkin I.A."/>
            <person name="Orphan V.J."/>
        </authorList>
    </citation>
    <scope>NUCLEOTIDE SEQUENCE</scope>
    <source>
        <strain evidence="13">PR6</strain>
    </source>
</reference>
<evidence type="ECO:0000256" key="11">
    <source>
        <dbReference type="HAMAP-Rule" id="MF_00354"/>
    </source>
</evidence>
<proteinExistence type="inferred from homology"/>
<comment type="cofactor">
    <cofactor evidence="1 11">
        <name>FMN</name>
        <dbReference type="ChEBI" id="CHEBI:58210"/>
    </cofactor>
</comment>